<dbReference type="NCBIfam" id="TIGR02823">
    <property type="entry name" value="oxido_YhdH"/>
    <property type="match status" value="1"/>
</dbReference>
<evidence type="ECO:0000259" key="1">
    <source>
        <dbReference type="SMART" id="SM00829"/>
    </source>
</evidence>
<organism evidence="2 3">
    <name type="scientific">Devosia albogilva</name>
    <dbReference type="NCBI Taxonomy" id="429726"/>
    <lineage>
        <taxon>Bacteria</taxon>
        <taxon>Pseudomonadati</taxon>
        <taxon>Pseudomonadota</taxon>
        <taxon>Alphaproteobacteria</taxon>
        <taxon>Hyphomicrobiales</taxon>
        <taxon>Devosiaceae</taxon>
        <taxon>Devosia</taxon>
    </lineage>
</organism>
<dbReference type="EMBL" id="JBHUNP010000001">
    <property type="protein sequence ID" value="MFD2649601.1"/>
    <property type="molecule type" value="Genomic_DNA"/>
</dbReference>
<dbReference type="CDD" id="cd08288">
    <property type="entry name" value="MDR_yhdh"/>
    <property type="match status" value="1"/>
</dbReference>
<comment type="caution">
    <text evidence="2">The sequence shown here is derived from an EMBL/GenBank/DDBJ whole genome shotgun (WGS) entry which is preliminary data.</text>
</comment>
<dbReference type="InterPro" id="IPR036291">
    <property type="entry name" value="NAD(P)-bd_dom_sf"/>
</dbReference>
<evidence type="ECO:0000313" key="3">
    <source>
        <dbReference type="Proteomes" id="UP001597521"/>
    </source>
</evidence>
<dbReference type="SUPFAM" id="SSF50129">
    <property type="entry name" value="GroES-like"/>
    <property type="match status" value="1"/>
</dbReference>
<dbReference type="PANTHER" id="PTHR43677">
    <property type="entry name" value="SHORT-CHAIN DEHYDROGENASE/REDUCTASE"/>
    <property type="match status" value="1"/>
</dbReference>
<dbReference type="InterPro" id="IPR013149">
    <property type="entry name" value="ADH-like_C"/>
</dbReference>
<keyword evidence="3" id="KW-1185">Reference proteome</keyword>
<gene>
    <name evidence="2" type="ORF">ACFSX5_17580</name>
</gene>
<dbReference type="InterPro" id="IPR014188">
    <property type="entry name" value="Acrylyl-CoA_reductase_AcuI"/>
</dbReference>
<dbReference type="RefSeq" id="WP_386835172.1">
    <property type="nucleotide sequence ID" value="NZ_JBHUNP010000001.1"/>
</dbReference>
<dbReference type="InterPro" id="IPR051397">
    <property type="entry name" value="Zn-ADH-like_protein"/>
</dbReference>
<dbReference type="SMART" id="SM00829">
    <property type="entry name" value="PKS_ER"/>
    <property type="match status" value="1"/>
</dbReference>
<dbReference type="Pfam" id="PF00107">
    <property type="entry name" value="ADH_zinc_N"/>
    <property type="match status" value="1"/>
</dbReference>
<dbReference type="SUPFAM" id="SSF51735">
    <property type="entry name" value="NAD(P)-binding Rossmann-fold domains"/>
    <property type="match status" value="1"/>
</dbReference>
<accession>A0ABW5QQ97</accession>
<dbReference type="InterPro" id="IPR013154">
    <property type="entry name" value="ADH-like_N"/>
</dbReference>
<sequence length="329" mass="34594">MSFRALVTDRDEAGTVASSVEQIEDDRLPEGEVTVDVEWAGLNYKDGLCLTGKGGLVRTYPHVAGIDFAGTVQESSDGRYAAGDAVVLTGWRVGETHWGGYAERARVKADWLVPLPQGLTTRDAMVVGTAGLTAMLAVQRLEGAGVTPDKGDVLVTGASGGVGSIAVSLLGRLGYRVVALSGRPEHGEALRRLGASEILSRDDFLAQPDKPLESARWAAAIDNVGGAVLGKLLKQMQYGGVVAAIGNAGGIGLETNVLPFILRAVTLVGIDSVMQPYEARIAAWQRIAEIFDLDAYGALVEEIGLGELPAAAERILAGQVRGRVLVRPR</sequence>
<dbReference type="Pfam" id="PF08240">
    <property type="entry name" value="ADH_N"/>
    <property type="match status" value="1"/>
</dbReference>
<dbReference type="InterPro" id="IPR011032">
    <property type="entry name" value="GroES-like_sf"/>
</dbReference>
<dbReference type="PANTHER" id="PTHR43677:SF1">
    <property type="entry name" value="ACRYLYL-COA REDUCTASE ACUI-RELATED"/>
    <property type="match status" value="1"/>
</dbReference>
<dbReference type="Proteomes" id="UP001597521">
    <property type="component" value="Unassembled WGS sequence"/>
</dbReference>
<dbReference type="Gene3D" id="3.40.50.720">
    <property type="entry name" value="NAD(P)-binding Rossmann-like Domain"/>
    <property type="match status" value="1"/>
</dbReference>
<dbReference type="InterPro" id="IPR020843">
    <property type="entry name" value="ER"/>
</dbReference>
<dbReference type="Gene3D" id="3.90.180.10">
    <property type="entry name" value="Medium-chain alcohol dehydrogenases, catalytic domain"/>
    <property type="match status" value="1"/>
</dbReference>
<evidence type="ECO:0000313" key="2">
    <source>
        <dbReference type="EMBL" id="MFD2649601.1"/>
    </source>
</evidence>
<protein>
    <submittedName>
        <fullName evidence="2">Oxidoreductase</fullName>
    </submittedName>
</protein>
<reference evidence="3" key="1">
    <citation type="journal article" date="2019" name="Int. J. Syst. Evol. Microbiol.">
        <title>The Global Catalogue of Microorganisms (GCM) 10K type strain sequencing project: providing services to taxonomists for standard genome sequencing and annotation.</title>
        <authorList>
            <consortium name="The Broad Institute Genomics Platform"/>
            <consortium name="The Broad Institute Genome Sequencing Center for Infectious Disease"/>
            <person name="Wu L."/>
            <person name="Ma J."/>
        </authorList>
    </citation>
    <scope>NUCLEOTIDE SEQUENCE [LARGE SCALE GENOMIC DNA]</scope>
    <source>
        <strain evidence="3">CCM 7427</strain>
    </source>
</reference>
<feature type="domain" description="Enoyl reductase (ER)" evidence="1">
    <location>
        <begin position="14"/>
        <end position="326"/>
    </location>
</feature>
<name>A0ABW5QQ97_9HYPH</name>
<proteinExistence type="predicted"/>